<dbReference type="AlphaFoldDB" id="A0AAW2WRT2"/>
<evidence type="ECO:0000256" key="1">
    <source>
        <dbReference type="SAM" id="MobiDB-lite"/>
    </source>
</evidence>
<sequence>MSHELDHEVLECLPRSPNRTRGVAPDIPQPAGNLAPGREPLDRFHPNVGRPGPTPPVRFPYLSGTLNTDA</sequence>
<reference evidence="2" key="2">
    <citation type="journal article" date="2024" name="Plant">
        <title>Genomic evolution and insights into agronomic trait innovations of Sesamum species.</title>
        <authorList>
            <person name="Miao H."/>
            <person name="Wang L."/>
            <person name="Qu L."/>
            <person name="Liu H."/>
            <person name="Sun Y."/>
            <person name="Le M."/>
            <person name="Wang Q."/>
            <person name="Wei S."/>
            <person name="Zheng Y."/>
            <person name="Lin W."/>
            <person name="Duan Y."/>
            <person name="Cao H."/>
            <person name="Xiong S."/>
            <person name="Wang X."/>
            <person name="Wei L."/>
            <person name="Li C."/>
            <person name="Ma Q."/>
            <person name="Ju M."/>
            <person name="Zhao R."/>
            <person name="Li G."/>
            <person name="Mu C."/>
            <person name="Tian Q."/>
            <person name="Mei H."/>
            <person name="Zhang T."/>
            <person name="Gao T."/>
            <person name="Zhang H."/>
        </authorList>
    </citation>
    <scope>NUCLEOTIDE SEQUENCE</scope>
    <source>
        <strain evidence="2">KEN1</strain>
    </source>
</reference>
<feature type="region of interest" description="Disordered" evidence="1">
    <location>
        <begin position="13"/>
        <end position="70"/>
    </location>
</feature>
<organism evidence="2">
    <name type="scientific">Sesamum latifolium</name>
    <dbReference type="NCBI Taxonomy" id="2727402"/>
    <lineage>
        <taxon>Eukaryota</taxon>
        <taxon>Viridiplantae</taxon>
        <taxon>Streptophyta</taxon>
        <taxon>Embryophyta</taxon>
        <taxon>Tracheophyta</taxon>
        <taxon>Spermatophyta</taxon>
        <taxon>Magnoliopsida</taxon>
        <taxon>eudicotyledons</taxon>
        <taxon>Gunneridae</taxon>
        <taxon>Pentapetalae</taxon>
        <taxon>asterids</taxon>
        <taxon>lamiids</taxon>
        <taxon>Lamiales</taxon>
        <taxon>Pedaliaceae</taxon>
        <taxon>Sesamum</taxon>
    </lineage>
</organism>
<gene>
    <name evidence="2" type="ORF">Slati_2198100</name>
</gene>
<protein>
    <submittedName>
        <fullName evidence="2">Uncharacterized protein</fullName>
    </submittedName>
</protein>
<proteinExistence type="predicted"/>
<evidence type="ECO:0000313" key="2">
    <source>
        <dbReference type="EMBL" id="KAL0444754.1"/>
    </source>
</evidence>
<accession>A0AAW2WRT2</accession>
<name>A0AAW2WRT2_9LAMI</name>
<dbReference type="EMBL" id="JACGWN010000007">
    <property type="protein sequence ID" value="KAL0444754.1"/>
    <property type="molecule type" value="Genomic_DNA"/>
</dbReference>
<reference evidence="2" key="1">
    <citation type="submission" date="2020-06" db="EMBL/GenBank/DDBJ databases">
        <authorList>
            <person name="Li T."/>
            <person name="Hu X."/>
            <person name="Zhang T."/>
            <person name="Song X."/>
            <person name="Zhang H."/>
            <person name="Dai N."/>
            <person name="Sheng W."/>
            <person name="Hou X."/>
            <person name="Wei L."/>
        </authorList>
    </citation>
    <scope>NUCLEOTIDE SEQUENCE</scope>
    <source>
        <strain evidence="2">KEN1</strain>
        <tissue evidence="2">Leaf</tissue>
    </source>
</reference>
<comment type="caution">
    <text evidence="2">The sequence shown here is derived from an EMBL/GenBank/DDBJ whole genome shotgun (WGS) entry which is preliminary data.</text>
</comment>